<reference evidence="2 3" key="1">
    <citation type="journal article" date="2019" name="Int. J. Syst. Evol. Microbiol.">
        <title>The Global Catalogue of Microorganisms (GCM) 10K type strain sequencing project: providing services to taxonomists for standard genome sequencing and annotation.</title>
        <authorList>
            <consortium name="The Broad Institute Genomics Platform"/>
            <consortium name="The Broad Institute Genome Sequencing Center for Infectious Disease"/>
            <person name="Wu L."/>
            <person name="Ma J."/>
        </authorList>
    </citation>
    <scope>NUCLEOTIDE SEQUENCE [LARGE SCALE GENOMIC DNA]</scope>
    <source>
        <strain evidence="2 3">JCM 9383</strain>
    </source>
</reference>
<evidence type="ECO:0000313" key="3">
    <source>
        <dbReference type="Proteomes" id="UP001500979"/>
    </source>
</evidence>
<feature type="region of interest" description="Disordered" evidence="1">
    <location>
        <begin position="257"/>
        <end position="378"/>
    </location>
</feature>
<keyword evidence="3" id="KW-1185">Reference proteome</keyword>
<feature type="compositionally biased region" description="Low complexity" evidence="1">
    <location>
        <begin position="360"/>
        <end position="378"/>
    </location>
</feature>
<feature type="compositionally biased region" description="Pro residues" evidence="1">
    <location>
        <begin position="348"/>
        <end position="359"/>
    </location>
</feature>
<dbReference type="PANTHER" id="PTHR30163">
    <property type="entry name" value="MEMBRANE-BOUND LYTIC MUREIN TRANSGLYCOSYLASE B"/>
    <property type="match status" value="1"/>
</dbReference>
<dbReference type="SUPFAM" id="SSF53955">
    <property type="entry name" value="Lysozyme-like"/>
    <property type="match status" value="1"/>
</dbReference>
<feature type="compositionally biased region" description="Pro residues" evidence="1">
    <location>
        <begin position="324"/>
        <end position="340"/>
    </location>
</feature>
<sequence length="378" mass="38748">MVTGLLFALTPVLALRGDAIVEPVANADPVPRWDDIGITGRLPANDKLDFAAVDRLETRVLGGVPVIRPTRPGIPDLVLAAYQRAEQSLARTDPGCRLHWSVLAGIGHIESGHARSGRVDAKGTTTSPILGPALNGAPGVAAIPDTDGGALDGDRIWDRAVGPMQFIPSTWRRHSADGNGDGVSSPHNAFDAALASGRYLCSGSADLGQRHQLAAAIFRYNHSEAYVRSVLSYADAYARGVRPTPVVVSAQPPAAGPLPVPPPPGTPAPSEPPAPVPTTPVPPTQPPTSEPPTSQPPTSEPPTSEPPTSQPPTSQPPTSETPPTSEPPTSSTPPGIPERPTPTTAPTSTPPPTTAPPSTAPSTTSPSTTDSSATVTAG</sequence>
<evidence type="ECO:0008006" key="4">
    <source>
        <dbReference type="Google" id="ProtNLM"/>
    </source>
</evidence>
<dbReference type="PRINTS" id="PR01217">
    <property type="entry name" value="PRICHEXTENSN"/>
</dbReference>
<organism evidence="2 3">
    <name type="scientific">Saccharopolyspora taberi</name>
    <dbReference type="NCBI Taxonomy" id="60895"/>
    <lineage>
        <taxon>Bacteria</taxon>
        <taxon>Bacillati</taxon>
        <taxon>Actinomycetota</taxon>
        <taxon>Actinomycetes</taxon>
        <taxon>Pseudonocardiales</taxon>
        <taxon>Pseudonocardiaceae</taxon>
        <taxon>Saccharopolyspora</taxon>
    </lineage>
</organism>
<dbReference type="InterPro" id="IPR043426">
    <property type="entry name" value="MltB-like"/>
</dbReference>
<dbReference type="InterPro" id="IPR023346">
    <property type="entry name" value="Lysozyme-like_dom_sf"/>
</dbReference>
<accession>A0ABN3V9I1</accession>
<feature type="compositionally biased region" description="Pro residues" evidence="1">
    <location>
        <begin position="257"/>
        <end position="315"/>
    </location>
</feature>
<dbReference type="Proteomes" id="UP001500979">
    <property type="component" value="Unassembled WGS sequence"/>
</dbReference>
<dbReference type="PANTHER" id="PTHR30163:SF8">
    <property type="entry name" value="LYTIC MUREIN TRANSGLYCOSYLASE"/>
    <property type="match status" value="1"/>
</dbReference>
<dbReference type="Gene3D" id="1.10.530.10">
    <property type="match status" value="1"/>
</dbReference>
<dbReference type="CDD" id="cd13399">
    <property type="entry name" value="Slt35-like"/>
    <property type="match status" value="1"/>
</dbReference>
<comment type="caution">
    <text evidence="2">The sequence shown here is derived from an EMBL/GenBank/DDBJ whole genome shotgun (WGS) entry which is preliminary data.</text>
</comment>
<evidence type="ECO:0000256" key="1">
    <source>
        <dbReference type="SAM" id="MobiDB-lite"/>
    </source>
</evidence>
<proteinExistence type="predicted"/>
<name>A0ABN3V9I1_9PSEU</name>
<evidence type="ECO:0000313" key="2">
    <source>
        <dbReference type="EMBL" id="GAA2785261.1"/>
    </source>
</evidence>
<protein>
    <recommendedName>
        <fullName evidence="4">Transglycosylase SLT domain-containing protein</fullName>
    </recommendedName>
</protein>
<dbReference type="EMBL" id="BAAAUX010000011">
    <property type="protein sequence ID" value="GAA2785261.1"/>
    <property type="molecule type" value="Genomic_DNA"/>
</dbReference>
<gene>
    <name evidence="2" type="ORF">GCM10010470_19210</name>
</gene>